<gene>
    <name evidence="2" type="ORF">AMD00_13555</name>
</gene>
<dbReference type="STRING" id="263475.AMD00_13555"/>
<dbReference type="RefSeq" id="WP_053417557.1">
    <property type="nucleotide sequence ID" value="NZ_LILB01000005.1"/>
</dbReference>
<protein>
    <submittedName>
        <fullName evidence="2">Methylthioribose kinase</fullName>
    </submittedName>
</protein>
<feature type="domain" description="DUF7147" evidence="1">
    <location>
        <begin position="1"/>
        <end position="125"/>
    </location>
</feature>
<sequence length="129" mass="14780">MIQQFIELGKGFGDVFELCELAETNQHRYRNAFILVSEHNGKSVASLAVAFNPVGESKFTPLYICREGISHSQTKPSKRVQLFENKITEIGRQAITLNVKHSSEFAENTLYYQYLIGIMRLNHYIPSMH</sequence>
<dbReference type="EMBL" id="LILB01000005">
    <property type="protein sequence ID" value="KOO49389.1"/>
    <property type="molecule type" value="Genomic_DNA"/>
</dbReference>
<keyword evidence="2" id="KW-0808">Transferase</keyword>
<dbReference type="InterPro" id="IPR055571">
    <property type="entry name" value="DUF7147"/>
</dbReference>
<dbReference type="PATRIC" id="fig|263475.3.peg.3971"/>
<evidence type="ECO:0000259" key="1">
    <source>
        <dbReference type="Pfam" id="PF23648"/>
    </source>
</evidence>
<name>A0A0M0LEA4_9BACL</name>
<evidence type="ECO:0000313" key="3">
    <source>
        <dbReference type="Proteomes" id="UP000036867"/>
    </source>
</evidence>
<accession>A0A0M0LEA4</accession>
<dbReference type="OrthoDB" id="2427086at2"/>
<keyword evidence="2" id="KW-0418">Kinase</keyword>
<keyword evidence="3" id="KW-1185">Reference proteome</keyword>
<dbReference type="Pfam" id="PF23648">
    <property type="entry name" value="DUF7147"/>
    <property type="match status" value="1"/>
</dbReference>
<comment type="caution">
    <text evidence="2">The sequence shown here is derived from an EMBL/GenBank/DDBJ whole genome shotgun (WGS) entry which is preliminary data.</text>
</comment>
<evidence type="ECO:0000313" key="2">
    <source>
        <dbReference type="EMBL" id="KOO49389.1"/>
    </source>
</evidence>
<dbReference type="AlphaFoldDB" id="A0A0M0LEA4"/>
<dbReference type="Proteomes" id="UP000036867">
    <property type="component" value="Unassembled WGS sequence"/>
</dbReference>
<organism evidence="2 3">
    <name type="scientific">Viridibacillus arvi</name>
    <dbReference type="NCBI Taxonomy" id="263475"/>
    <lineage>
        <taxon>Bacteria</taxon>
        <taxon>Bacillati</taxon>
        <taxon>Bacillota</taxon>
        <taxon>Bacilli</taxon>
        <taxon>Bacillales</taxon>
        <taxon>Caryophanaceae</taxon>
        <taxon>Viridibacillus</taxon>
    </lineage>
</organism>
<reference evidence="3" key="1">
    <citation type="submission" date="2015-08" db="EMBL/GenBank/DDBJ databases">
        <title>Fjat-10028 dsm 16317.</title>
        <authorList>
            <person name="Liu B."/>
            <person name="Wang J."/>
            <person name="Zhu Y."/>
            <person name="Liu G."/>
            <person name="Chen Q."/>
            <person name="Chen Z."/>
            <person name="Lan J."/>
            <person name="Che J."/>
            <person name="Ge C."/>
            <person name="Shi H."/>
            <person name="Pan Z."/>
            <person name="Liu X."/>
        </authorList>
    </citation>
    <scope>NUCLEOTIDE SEQUENCE [LARGE SCALE GENOMIC DNA]</scope>
    <source>
        <strain evidence="3">DSM 16317</strain>
    </source>
</reference>
<dbReference type="GeneID" id="301137123"/>
<dbReference type="GO" id="GO:0016301">
    <property type="term" value="F:kinase activity"/>
    <property type="evidence" value="ECO:0007669"/>
    <property type="project" value="UniProtKB-KW"/>
</dbReference>
<proteinExistence type="predicted"/>